<keyword evidence="4" id="KW-1185">Reference proteome</keyword>
<dbReference type="EMBL" id="BMGI01000003">
    <property type="protein sequence ID" value="GGD37545.1"/>
    <property type="molecule type" value="Genomic_DNA"/>
</dbReference>
<name>A0ABQ1QN54_9RHOB</name>
<comment type="caution">
    <text evidence="3">The sequence shown here is derived from an EMBL/GenBank/DDBJ whole genome shotgun (WGS) entry which is preliminary data.</text>
</comment>
<dbReference type="RefSeq" id="WP_188527667.1">
    <property type="nucleotide sequence ID" value="NZ_BMGI01000003.1"/>
</dbReference>
<evidence type="ECO:0000313" key="3">
    <source>
        <dbReference type="EMBL" id="GGD37545.1"/>
    </source>
</evidence>
<feature type="chain" id="PRO_5046219740" description="Thiol:disulfide interchange protein DsbD N-terminal domain-containing protein" evidence="1">
    <location>
        <begin position="21"/>
        <end position="270"/>
    </location>
</feature>
<proteinExistence type="predicted"/>
<feature type="domain" description="Thiol:disulfide interchange protein DsbD N-terminal" evidence="2">
    <location>
        <begin position="40"/>
        <end position="147"/>
    </location>
</feature>
<organism evidence="3 4">
    <name type="scientific">Sinisalibacter lacisalsi</name>
    <dbReference type="NCBI Taxonomy" id="1526570"/>
    <lineage>
        <taxon>Bacteria</taxon>
        <taxon>Pseudomonadati</taxon>
        <taxon>Pseudomonadota</taxon>
        <taxon>Alphaproteobacteria</taxon>
        <taxon>Rhodobacterales</taxon>
        <taxon>Roseobacteraceae</taxon>
        <taxon>Sinisalibacter</taxon>
    </lineage>
</organism>
<sequence>MNRIAPLALAVSLAAAPLLADGAQEPPSPGVEILPGWRTEAGTHMAALRVTLDEGWKTYWRAPGEAGLPPQFDWSASSNIAAITPHWPVPEAFLSSGMMTLGYHDELILPLEILPVDPAAEIALNGDLAMGICENICVPLQREVAAVLDRAEKAPDPRILLALERQPESAEAAGLVSARCEVTPIKDGLTVTAHFVLPALGGEEMAVIEADDPSVWVSSVTTSRDGGELVAVADLVPADAKPFDLDTGTLRFTVMDEARAVDILGCSPIR</sequence>
<keyword evidence="1" id="KW-0732">Signal</keyword>
<evidence type="ECO:0000259" key="2">
    <source>
        <dbReference type="Pfam" id="PF11412"/>
    </source>
</evidence>
<gene>
    <name evidence="3" type="ORF">GCM10011358_21650</name>
</gene>
<evidence type="ECO:0000313" key="4">
    <source>
        <dbReference type="Proteomes" id="UP000617355"/>
    </source>
</evidence>
<dbReference type="Proteomes" id="UP000617355">
    <property type="component" value="Unassembled WGS sequence"/>
</dbReference>
<evidence type="ECO:0000256" key="1">
    <source>
        <dbReference type="SAM" id="SignalP"/>
    </source>
</evidence>
<reference evidence="4" key="1">
    <citation type="journal article" date="2019" name="Int. J. Syst. Evol. Microbiol.">
        <title>The Global Catalogue of Microorganisms (GCM) 10K type strain sequencing project: providing services to taxonomists for standard genome sequencing and annotation.</title>
        <authorList>
            <consortium name="The Broad Institute Genomics Platform"/>
            <consortium name="The Broad Institute Genome Sequencing Center for Infectious Disease"/>
            <person name="Wu L."/>
            <person name="Ma J."/>
        </authorList>
    </citation>
    <scope>NUCLEOTIDE SEQUENCE [LARGE SCALE GENOMIC DNA]</scope>
    <source>
        <strain evidence="4">CGMCC 1.12922</strain>
    </source>
</reference>
<protein>
    <recommendedName>
        <fullName evidence="2">Thiol:disulfide interchange protein DsbD N-terminal domain-containing protein</fullName>
    </recommendedName>
</protein>
<dbReference type="Pfam" id="PF11412">
    <property type="entry name" value="DsbD_N"/>
    <property type="match status" value="1"/>
</dbReference>
<feature type="signal peptide" evidence="1">
    <location>
        <begin position="1"/>
        <end position="20"/>
    </location>
</feature>
<dbReference type="InterPro" id="IPR028250">
    <property type="entry name" value="DsbDN"/>
</dbReference>
<accession>A0ABQ1QN54</accession>